<dbReference type="InterPro" id="IPR039422">
    <property type="entry name" value="MarR/SlyA-like"/>
</dbReference>
<accession>A0A3A3Z3Y0</accession>
<gene>
    <name evidence="7" type="ORF">D5H78_08760</name>
</gene>
<dbReference type="InterPro" id="IPR000835">
    <property type="entry name" value="HTH_MarR-typ"/>
</dbReference>
<evidence type="ECO:0000256" key="2">
    <source>
        <dbReference type="ARBA" id="ARBA00022490"/>
    </source>
</evidence>
<evidence type="ECO:0000259" key="6">
    <source>
        <dbReference type="PROSITE" id="PS50995"/>
    </source>
</evidence>
<dbReference type="SMART" id="SM00347">
    <property type="entry name" value="HTH_MARR"/>
    <property type="match status" value="1"/>
</dbReference>
<evidence type="ECO:0000313" key="8">
    <source>
        <dbReference type="Proteomes" id="UP000265614"/>
    </source>
</evidence>
<dbReference type="EMBL" id="QZEZ01000003">
    <property type="protein sequence ID" value="RJK96326.1"/>
    <property type="molecule type" value="Genomic_DNA"/>
</dbReference>
<evidence type="ECO:0000256" key="5">
    <source>
        <dbReference type="ARBA" id="ARBA00023163"/>
    </source>
</evidence>
<organism evidence="7 8">
    <name type="scientific">Vallicoccus soli</name>
    <dbReference type="NCBI Taxonomy" id="2339232"/>
    <lineage>
        <taxon>Bacteria</taxon>
        <taxon>Bacillati</taxon>
        <taxon>Actinomycetota</taxon>
        <taxon>Actinomycetes</taxon>
        <taxon>Motilibacterales</taxon>
        <taxon>Vallicoccaceae</taxon>
        <taxon>Vallicoccus</taxon>
    </lineage>
</organism>
<dbReference type="InterPro" id="IPR036390">
    <property type="entry name" value="WH_DNA-bd_sf"/>
</dbReference>
<keyword evidence="8" id="KW-1185">Reference proteome</keyword>
<dbReference type="GO" id="GO:0005737">
    <property type="term" value="C:cytoplasm"/>
    <property type="evidence" value="ECO:0007669"/>
    <property type="project" value="UniProtKB-SubCell"/>
</dbReference>
<keyword evidence="5" id="KW-0804">Transcription</keyword>
<dbReference type="GO" id="GO:0006950">
    <property type="term" value="P:response to stress"/>
    <property type="evidence" value="ECO:0007669"/>
    <property type="project" value="TreeGrafter"/>
</dbReference>
<evidence type="ECO:0000256" key="3">
    <source>
        <dbReference type="ARBA" id="ARBA00023015"/>
    </source>
</evidence>
<evidence type="ECO:0000256" key="4">
    <source>
        <dbReference type="ARBA" id="ARBA00023125"/>
    </source>
</evidence>
<feature type="domain" description="HTH marR-type" evidence="6">
    <location>
        <begin position="20"/>
        <end position="150"/>
    </location>
</feature>
<dbReference type="AlphaFoldDB" id="A0A3A3Z3Y0"/>
<dbReference type="GO" id="GO:0003700">
    <property type="term" value="F:DNA-binding transcription factor activity"/>
    <property type="evidence" value="ECO:0007669"/>
    <property type="project" value="InterPro"/>
</dbReference>
<comment type="subcellular location">
    <subcellularLocation>
        <location evidence="1">Cytoplasm</location>
    </subcellularLocation>
</comment>
<keyword evidence="4" id="KW-0238">DNA-binding</keyword>
<dbReference type="GO" id="GO:0003677">
    <property type="term" value="F:DNA binding"/>
    <property type="evidence" value="ECO:0007669"/>
    <property type="project" value="UniProtKB-KW"/>
</dbReference>
<dbReference type="SUPFAM" id="SSF46785">
    <property type="entry name" value="Winged helix' DNA-binding domain"/>
    <property type="match status" value="1"/>
</dbReference>
<keyword evidence="3" id="KW-0805">Transcription regulation</keyword>
<sequence>MTTPAEAVPRTADDAALSLEAQLCFALYSASRAMTGTYRPLLEPLGLTYPQYLVMLVLWQDGPTTVGRLGRKLQLDSGTLSPLLTRLETAGLIERRRHVGDDRVVDVHPTEQGRALRERALAVREGACEAVGMSDRERDALIVELRTLAARLGQR</sequence>
<comment type="caution">
    <text evidence="7">The sequence shown here is derived from an EMBL/GenBank/DDBJ whole genome shotgun (WGS) entry which is preliminary data.</text>
</comment>
<name>A0A3A3Z3Y0_9ACTN</name>
<dbReference type="RefSeq" id="WP_119950057.1">
    <property type="nucleotide sequence ID" value="NZ_QZEZ01000003.1"/>
</dbReference>
<dbReference type="Pfam" id="PF01047">
    <property type="entry name" value="MarR"/>
    <property type="match status" value="1"/>
</dbReference>
<protein>
    <submittedName>
        <fullName evidence="7">MarR family transcriptional regulator</fullName>
    </submittedName>
</protein>
<dbReference type="FunFam" id="1.10.10.10:FF:000163">
    <property type="entry name" value="MarR family transcriptional regulator"/>
    <property type="match status" value="1"/>
</dbReference>
<evidence type="ECO:0000313" key="7">
    <source>
        <dbReference type="EMBL" id="RJK96326.1"/>
    </source>
</evidence>
<keyword evidence="2" id="KW-0963">Cytoplasm</keyword>
<dbReference type="PROSITE" id="PS50995">
    <property type="entry name" value="HTH_MARR_2"/>
    <property type="match status" value="1"/>
</dbReference>
<dbReference type="PANTHER" id="PTHR33164:SF5">
    <property type="entry name" value="ORGANIC HYDROPEROXIDE RESISTANCE TRANSCRIPTIONAL REGULATOR"/>
    <property type="match status" value="1"/>
</dbReference>
<dbReference type="PANTHER" id="PTHR33164">
    <property type="entry name" value="TRANSCRIPTIONAL REGULATOR, MARR FAMILY"/>
    <property type="match status" value="1"/>
</dbReference>
<dbReference type="InterPro" id="IPR036388">
    <property type="entry name" value="WH-like_DNA-bd_sf"/>
</dbReference>
<dbReference type="Gene3D" id="1.10.10.10">
    <property type="entry name" value="Winged helix-like DNA-binding domain superfamily/Winged helix DNA-binding domain"/>
    <property type="match status" value="1"/>
</dbReference>
<dbReference type="OrthoDB" id="9806864at2"/>
<evidence type="ECO:0000256" key="1">
    <source>
        <dbReference type="ARBA" id="ARBA00004496"/>
    </source>
</evidence>
<proteinExistence type="predicted"/>
<dbReference type="Proteomes" id="UP000265614">
    <property type="component" value="Unassembled WGS sequence"/>
</dbReference>
<reference evidence="7 8" key="1">
    <citation type="submission" date="2018-09" db="EMBL/GenBank/DDBJ databases">
        <title>YIM 75000 draft genome.</title>
        <authorList>
            <person name="Tang S."/>
            <person name="Feng Y."/>
        </authorList>
    </citation>
    <scope>NUCLEOTIDE SEQUENCE [LARGE SCALE GENOMIC DNA]</scope>
    <source>
        <strain evidence="7 8">YIM 75000</strain>
    </source>
</reference>